<dbReference type="SUPFAM" id="SSF51735">
    <property type="entry name" value="NAD(P)-binding Rossmann-fold domains"/>
    <property type="match status" value="1"/>
</dbReference>
<feature type="non-terminal residue" evidence="1">
    <location>
        <position position="147"/>
    </location>
</feature>
<dbReference type="AlphaFoldDB" id="A0A8J6AFF3"/>
<dbReference type="PANTHER" id="PTHR24322:SF341">
    <property type="entry name" value="SHORT-CHAIN DEHYDROGENASE_REDUCTASE FAMILY 16C MEMBER 6"/>
    <property type="match status" value="1"/>
</dbReference>
<comment type="caution">
    <text evidence="1">The sequence shown here is derived from an EMBL/GenBank/DDBJ whole genome shotgun (WGS) entry which is preliminary data.</text>
</comment>
<feature type="non-terminal residue" evidence="1">
    <location>
        <position position="1"/>
    </location>
</feature>
<dbReference type="EMBL" id="JAGFMF010011524">
    <property type="protein sequence ID" value="KAG8520694.1"/>
    <property type="molecule type" value="Genomic_DNA"/>
</dbReference>
<sequence length="147" mass="16335">SAIYKIIPKRKKDVAREGITRAGSGLRRLIALRFANLGAILVLWDINKESSMKTNRLAKQKSGVEAFAYTCDCGNRQEVYRVAEQTCKTFLPAMFKANHDYSASKFAAYGLAESLFSELALTMKSNIKTTIVCPFFIKTGMFEGCAT</sequence>
<protein>
    <submittedName>
        <fullName evidence="1">Short-chain dehydrogenase/reductase family 16C member 6</fullName>
    </submittedName>
</protein>
<dbReference type="PANTHER" id="PTHR24322">
    <property type="entry name" value="PKSB"/>
    <property type="match status" value="1"/>
</dbReference>
<gene>
    <name evidence="1" type="ORF">J0S82_020862</name>
</gene>
<keyword evidence="2" id="KW-1185">Reference proteome</keyword>
<dbReference type="OrthoDB" id="10253736at2759"/>
<dbReference type="InterPro" id="IPR036291">
    <property type="entry name" value="NAD(P)-bd_dom_sf"/>
</dbReference>
<dbReference type="Gene3D" id="3.40.50.720">
    <property type="entry name" value="NAD(P)-binding Rossmann-like Domain"/>
    <property type="match status" value="2"/>
</dbReference>
<evidence type="ECO:0000313" key="2">
    <source>
        <dbReference type="Proteomes" id="UP000700334"/>
    </source>
</evidence>
<reference evidence="1" key="1">
    <citation type="journal article" date="2021" name="Evol. Appl.">
        <title>The genome of the Pyrenean desman and the effects of bottlenecks and inbreeding on the genomic landscape of an endangered species.</title>
        <authorList>
            <person name="Escoda L."/>
            <person name="Castresana J."/>
        </authorList>
    </citation>
    <scope>NUCLEOTIDE SEQUENCE</scope>
    <source>
        <strain evidence="1">IBE-C5619</strain>
    </source>
</reference>
<dbReference type="GO" id="GO:0005811">
    <property type="term" value="C:lipid droplet"/>
    <property type="evidence" value="ECO:0007669"/>
    <property type="project" value="TreeGrafter"/>
</dbReference>
<name>A0A8J6AFF3_GALPY</name>
<accession>A0A8J6AFF3</accession>
<dbReference type="InterPro" id="IPR002347">
    <property type="entry name" value="SDR_fam"/>
</dbReference>
<proteinExistence type="predicted"/>
<organism evidence="1 2">
    <name type="scientific">Galemys pyrenaicus</name>
    <name type="common">Iberian desman</name>
    <name type="synonym">Pyrenean desman</name>
    <dbReference type="NCBI Taxonomy" id="202257"/>
    <lineage>
        <taxon>Eukaryota</taxon>
        <taxon>Metazoa</taxon>
        <taxon>Chordata</taxon>
        <taxon>Craniata</taxon>
        <taxon>Vertebrata</taxon>
        <taxon>Euteleostomi</taxon>
        <taxon>Mammalia</taxon>
        <taxon>Eutheria</taxon>
        <taxon>Laurasiatheria</taxon>
        <taxon>Eulipotyphla</taxon>
        <taxon>Talpidae</taxon>
        <taxon>Galemys</taxon>
    </lineage>
</organism>
<dbReference type="PRINTS" id="PR00081">
    <property type="entry name" value="GDHRDH"/>
</dbReference>
<dbReference type="GO" id="GO:0016616">
    <property type="term" value="F:oxidoreductase activity, acting on the CH-OH group of donors, NAD or NADP as acceptor"/>
    <property type="evidence" value="ECO:0007669"/>
    <property type="project" value="TreeGrafter"/>
</dbReference>
<evidence type="ECO:0000313" key="1">
    <source>
        <dbReference type="EMBL" id="KAG8520694.1"/>
    </source>
</evidence>
<dbReference type="Proteomes" id="UP000700334">
    <property type="component" value="Unassembled WGS sequence"/>
</dbReference>